<dbReference type="RefSeq" id="WP_047263065.1">
    <property type="nucleotide sequence ID" value="NZ_CP011542.1"/>
</dbReference>
<evidence type="ECO:0000256" key="1">
    <source>
        <dbReference type="ARBA" id="ARBA00006068"/>
    </source>
</evidence>
<comment type="similarity">
    <text evidence="1">Belongs to the LytR/CpsA/Psr (LCP) family.</text>
</comment>
<evidence type="ECO:0000256" key="3">
    <source>
        <dbReference type="SAM" id="Phobius"/>
    </source>
</evidence>
<feature type="transmembrane region" description="Helical" evidence="3">
    <location>
        <begin position="145"/>
        <end position="166"/>
    </location>
</feature>
<proteinExistence type="inferred from homology"/>
<evidence type="ECO:0000259" key="4">
    <source>
        <dbReference type="Pfam" id="PF03816"/>
    </source>
</evidence>
<feature type="compositionally biased region" description="Low complexity" evidence="2">
    <location>
        <begin position="72"/>
        <end position="93"/>
    </location>
</feature>
<feature type="domain" description="Cell envelope-related transcriptional attenuator" evidence="4">
    <location>
        <begin position="218"/>
        <end position="360"/>
    </location>
</feature>
<dbReference type="KEGG" id="cmv:CMUST_14450"/>
<keyword evidence="6" id="KW-1185">Reference proteome</keyword>
<dbReference type="Gene3D" id="3.40.630.190">
    <property type="entry name" value="LCP protein"/>
    <property type="match status" value="1"/>
</dbReference>
<reference evidence="6" key="2">
    <citation type="submission" date="2015-05" db="EMBL/GenBank/DDBJ databases">
        <title>Complete genome sequence of Corynebacterium mustelae DSM 45274, isolated from various tissues of a male ferret with lethal sepsis.</title>
        <authorList>
            <person name="Ruckert C."/>
            <person name="Albersmeier A."/>
            <person name="Winkler A."/>
            <person name="Tauch A."/>
        </authorList>
    </citation>
    <scope>NUCLEOTIDE SEQUENCE [LARGE SCALE GENOMIC DNA]</scope>
    <source>
        <strain evidence="6">DSM 45274</strain>
    </source>
</reference>
<dbReference type="Pfam" id="PF03816">
    <property type="entry name" value="LytR_cpsA_psr"/>
    <property type="match status" value="1"/>
</dbReference>
<reference evidence="5 6" key="1">
    <citation type="journal article" date="2015" name="Genome Announc.">
        <title>Complete Genome Sequence of the Type Strain Corynebacterium mustelae DSM 45274, Isolated from Various Tissues of a Male Ferret with Lethal Sepsis.</title>
        <authorList>
            <person name="Ruckert C."/>
            <person name="Eimer J."/>
            <person name="Winkler A."/>
            <person name="Tauch A."/>
        </authorList>
    </citation>
    <scope>NUCLEOTIDE SEQUENCE [LARGE SCALE GENOMIC DNA]</scope>
    <source>
        <strain evidence="5 6">DSM 45274</strain>
    </source>
</reference>
<gene>
    <name evidence="5" type="ORF">CMUST_14450</name>
</gene>
<evidence type="ECO:0000313" key="5">
    <source>
        <dbReference type="EMBL" id="AKK07183.1"/>
    </source>
</evidence>
<dbReference type="OrthoDB" id="9782542at2"/>
<dbReference type="AlphaFoldDB" id="A0A0G3H5T3"/>
<organism evidence="5 6">
    <name type="scientific">Corynebacterium mustelae</name>
    <dbReference type="NCBI Taxonomy" id="571915"/>
    <lineage>
        <taxon>Bacteria</taxon>
        <taxon>Bacillati</taxon>
        <taxon>Actinomycetota</taxon>
        <taxon>Actinomycetes</taxon>
        <taxon>Mycobacteriales</taxon>
        <taxon>Corynebacteriaceae</taxon>
        <taxon>Corynebacterium</taxon>
    </lineage>
</organism>
<accession>A0A0G3H5T3</accession>
<dbReference type="PANTHER" id="PTHR33392">
    <property type="entry name" value="POLYISOPRENYL-TEICHOIC ACID--PEPTIDOGLYCAN TEICHOIC ACID TRANSFERASE TAGU"/>
    <property type="match status" value="1"/>
</dbReference>
<feature type="region of interest" description="Disordered" evidence="2">
    <location>
        <begin position="1"/>
        <end position="135"/>
    </location>
</feature>
<dbReference type="InterPro" id="IPR050922">
    <property type="entry name" value="LytR/CpsA/Psr_CW_biosynth"/>
</dbReference>
<dbReference type="Proteomes" id="UP000035199">
    <property type="component" value="Chromosome"/>
</dbReference>
<protein>
    <submittedName>
        <fullName evidence="5">Transcriptional attenuator, LytR family</fullName>
    </submittedName>
</protein>
<dbReference type="SUPFAM" id="SSF81995">
    <property type="entry name" value="beta-sandwich domain of Sec23/24"/>
    <property type="match status" value="1"/>
</dbReference>
<feature type="compositionally biased region" description="Polar residues" evidence="2">
    <location>
        <begin position="33"/>
        <end position="45"/>
    </location>
</feature>
<dbReference type="PANTHER" id="PTHR33392:SF6">
    <property type="entry name" value="POLYISOPRENYL-TEICHOIC ACID--PEPTIDOGLYCAN TEICHOIC ACID TRANSFERASE TAGU"/>
    <property type="match status" value="1"/>
</dbReference>
<keyword evidence="3" id="KW-0472">Membrane</keyword>
<keyword evidence="3" id="KW-0812">Transmembrane</keyword>
<dbReference type="EMBL" id="CP011542">
    <property type="protein sequence ID" value="AKK07183.1"/>
    <property type="molecule type" value="Genomic_DNA"/>
</dbReference>
<keyword evidence="3" id="KW-1133">Transmembrane helix</keyword>
<dbReference type="PATRIC" id="fig|571915.4.peg.3103"/>
<evidence type="ECO:0000256" key="2">
    <source>
        <dbReference type="SAM" id="MobiDB-lite"/>
    </source>
</evidence>
<dbReference type="InterPro" id="IPR004474">
    <property type="entry name" value="LytR_CpsA_psr"/>
</dbReference>
<sequence>MTSQGSRKDDYLRNAQGEIIKDRFGRPVLRRGTPTTQSSASNPTHGNAPVRRPRRDGSGASRPHQQPPAPTQQPATRYEAFPAQQRQLQQPQQQQPPRPKQYFPPAQPTRAAPSNYQQPQPRPVQPAHIPASPARRRRFRPRGCVAGFTWLVAIVLVLGIAGTLWLDSRLNRTDAEPVQHVANTAGTNWLLVGSDSRTGLSEEDVQRLGTGGDIGSMRTDTIMLLHIPRSGKATLVSLPRDSYVNIPGYGMNKINAAFTFGGAPLLSQTVEEATGLRIDHYAEIGMGGLANVVDAVGGIEVCPEYPIEDPLANLYIGAGCQTIDGPTALGYVRTRATPMGDLDRVQRQREFFTALVKKTSSTGTLANPLRIMPTINTVTGSFTVGESDHVWNLARVGLAMRGGLATETVPVAGFGDYDVGSVVLWDEAAAAQLFSSLQ</sequence>
<dbReference type="NCBIfam" id="TIGR00350">
    <property type="entry name" value="lytR_cpsA_psr"/>
    <property type="match status" value="1"/>
</dbReference>
<evidence type="ECO:0000313" key="6">
    <source>
        <dbReference type="Proteomes" id="UP000035199"/>
    </source>
</evidence>
<dbReference type="STRING" id="571915.CMUST_14450"/>
<name>A0A0G3H5T3_9CORY</name>
<feature type="compositionally biased region" description="Basic and acidic residues" evidence="2">
    <location>
        <begin position="1"/>
        <end position="12"/>
    </location>
</feature>